<feature type="compositionally biased region" description="Basic and acidic residues" evidence="2">
    <location>
        <begin position="767"/>
        <end position="779"/>
    </location>
</feature>
<name>A0A9P0KUX5_ACAOB</name>
<keyword evidence="1" id="KW-0175">Coiled coil</keyword>
<dbReference type="PANTHER" id="PTHR47080">
    <property type="entry name" value="CHROMOSOME 16 OPEN READING FRAME 96"/>
    <property type="match status" value="1"/>
</dbReference>
<feature type="domain" description="DUF4795" evidence="3">
    <location>
        <begin position="365"/>
        <end position="562"/>
    </location>
</feature>
<dbReference type="InterPro" id="IPR032013">
    <property type="entry name" value="DUF4795"/>
</dbReference>
<dbReference type="EMBL" id="CAKOFQ010006960">
    <property type="protein sequence ID" value="CAH1984682.1"/>
    <property type="molecule type" value="Genomic_DNA"/>
</dbReference>
<accession>A0A9P0KUX5</accession>
<keyword evidence="5" id="KW-1185">Reference proteome</keyword>
<dbReference type="Proteomes" id="UP001152888">
    <property type="component" value="Unassembled WGS sequence"/>
</dbReference>
<proteinExistence type="predicted"/>
<feature type="compositionally biased region" description="Polar residues" evidence="2">
    <location>
        <begin position="786"/>
        <end position="811"/>
    </location>
</feature>
<dbReference type="Pfam" id="PF16043">
    <property type="entry name" value="DUF4795"/>
    <property type="match status" value="1"/>
</dbReference>
<organism evidence="4 5">
    <name type="scientific">Acanthoscelides obtectus</name>
    <name type="common">Bean weevil</name>
    <name type="synonym">Bruchus obtectus</name>
    <dbReference type="NCBI Taxonomy" id="200917"/>
    <lineage>
        <taxon>Eukaryota</taxon>
        <taxon>Metazoa</taxon>
        <taxon>Ecdysozoa</taxon>
        <taxon>Arthropoda</taxon>
        <taxon>Hexapoda</taxon>
        <taxon>Insecta</taxon>
        <taxon>Pterygota</taxon>
        <taxon>Neoptera</taxon>
        <taxon>Endopterygota</taxon>
        <taxon>Coleoptera</taxon>
        <taxon>Polyphaga</taxon>
        <taxon>Cucujiformia</taxon>
        <taxon>Chrysomeloidea</taxon>
        <taxon>Chrysomelidae</taxon>
        <taxon>Bruchinae</taxon>
        <taxon>Bruchini</taxon>
        <taxon>Acanthoscelides</taxon>
    </lineage>
</organism>
<evidence type="ECO:0000313" key="4">
    <source>
        <dbReference type="EMBL" id="CAH1984682.1"/>
    </source>
</evidence>
<dbReference type="PANTHER" id="PTHR47080:SF1">
    <property type="entry name" value="CHROMOSOME 16 OPEN READING FRAME 96"/>
    <property type="match status" value="1"/>
</dbReference>
<evidence type="ECO:0000313" key="5">
    <source>
        <dbReference type="Proteomes" id="UP001152888"/>
    </source>
</evidence>
<feature type="compositionally biased region" description="Polar residues" evidence="2">
    <location>
        <begin position="738"/>
        <end position="749"/>
    </location>
</feature>
<reference evidence="4" key="1">
    <citation type="submission" date="2022-03" db="EMBL/GenBank/DDBJ databases">
        <authorList>
            <person name="Sayadi A."/>
        </authorList>
    </citation>
    <scope>NUCLEOTIDE SEQUENCE</scope>
</reference>
<feature type="region of interest" description="Disordered" evidence="2">
    <location>
        <begin position="664"/>
        <end position="827"/>
    </location>
</feature>
<feature type="coiled-coil region" evidence="1">
    <location>
        <begin position="98"/>
        <end position="125"/>
    </location>
</feature>
<evidence type="ECO:0000259" key="3">
    <source>
        <dbReference type="Pfam" id="PF16043"/>
    </source>
</evidence>
<feature type="compositionally biased region" description="Polar residues" evidence="2">
    <location>
        <begin position="701"/>
        <end position="715"/>
    </location>
</feature>
<dbReference type="AlphaFoldDB" id="A0A9P0KUX5"/>
<gene>
    <name evidence="4" type="ORF">ACAOBT_LOCUS16243</name>
</gene>
<dbReference type="OrthoDB" id="5981048at2759"/>
<evidence type="ECO:0000256" key="1">
    <source>
        <dbReference type="SAM" id="Coils"/>
    </source>
</evidence>
<evidence type="ECO:0000256" key="2">
    <source>
        <dbReference type="SAM" id="MobiDB-lite"/>
    </source>
</evidence>
<sequence length="827" mass="89812">MAQSSIIVRLGQMVDLALSNTERGVVNFGLMHALLHAIIEKLNLQDVSIEFIGKQGEEIQRFIAAMGAALQGAEAGGGGSSVVMKPSKGSVSSGEFSVALTKDSFDKLKKDVDKLKKKVSQLVNLSSNSDIIEAVRQSEGEIKPVQDMFQLVTVQKRLDTAETIMKKLCSMVEDLIKASGGSTEMLSQLAEVQKEAQDAGGGTTESAMISIERRLAALESAMASGGVAVPQLEGGAVPEIGSDVDLSTFDLNSVSIQTAMEILKKRLTTLSDNLASVPQLNRDVEEIKKLLNTDPEAAPPEMRLKMLEHKFGDTMDQLSSLDNNYCRQLNALQNRVTDMERETADLLEKANVGGGATAAEVCVSDEVAAVVASLQEEMTMLTENMERLVNDKEKGDHLLDVISEQVELLKTIKADREDLEDALADKADACQINRKVSFDQFDQACGDMNRTIEEALSKLGQQEMLWNQALMDIQNSVGNKLDRMELNPLRDFINNKLRSLQDKFRTLTALKKEQEAAGTKSKYLRNVNCISCDKDVVMRKEMDPTQFPKPYAAQPNRSMGPYLAYELDQLRKQQKCAPSSKNMNIFENALQAGKSASRAQDHICNRYCGGSHTVTTPQQRVTRLGHFLEQWGPELAPVNDTHIRGIDGKMYKARDDEFLKKMASEKPPAQHAELPPPIQVVAGGEDAPKQSQEGETEVNAKRSTNQASTTQQQVALPNAVTYPSDHHGAAGAGAGHAPSSTAAVRSGSAQLRVPESPKGSVTAHGAAVDERVAHPESRRASKGSVGRTSRGSKDMTQSKSQSLPKVHSQQGELIAPAEASEDLHAEG</sequence>
<comment type="caution">
    <text evidence="4">The sequence shown here is derived from an EMBL/GenBank/DDBJ whole genome shotgun (WGS) entry which is preliminary data.</text>
</comment>
<feature type="coiled-coil region" evidence="1">
    <location>
        <begin position="322"/>
        <end position="429"/>
    </location>
</feature>
<protein>
    <recommendedName>
        <fullName evidence="3">DUF4795 domain-containing protein</fullName>
    </recommendedName>
</protein>